<evidence type="ECO:0000313" key="1">
    <source>
        <dbReference type="EMBL" id="SDH05955.1"/>
    </source>
</evidence>
<dbReference type="GeneID" id="91136157"/>
<proteinExistence type="predicted"/>
<dbReference type="Proteomes" id="UP000199705">
    <property type="component" value="Unassembled WGS sequence"/>
</dbReference>
<name>A0A1G7ZBF9_9SPHI</name>
<dbReference type="RefSeq" id="WP_167516166.1">
    <property type="nucleotide sequence ID" value="NZ_CP071878.2"/>
</dbReference>
<accession>A0A1G7ZBF9</accession>
<dbReference type="AlphaFoldDB" id="A0A1G7ZBF9"/>
<organism evidence="1 2">
    <name type="scientific">Mucilaginibacter gossypii</name>
    <dbReference type="NCBI Taxonomy" id="551996"/>
    <lineage>
        <taxon>Bacteria</taxon>
        <taxon>Pseudomonadati</taxon>
        <taxon>Bacteroidota</taxon>
        <taxon>Sphingobacteriia</taxon>
        <taxon>Sphingobacteriales</taxon>
        <taxon>Sphingobacteriaceae</taxon>
        <taxon>Mucilaginibacter</taxon>
    </lineage>
</organism>
<dbReference type="STRING" id="551996.SAMN05192573_106201"/>
<sequence length="56" mass="6166">MKLISHLISLTLPDTTPLQVSALLNLGLTYVQQGFNKVFHKAAQNNQPCGELQPCM</sequence>
<dbReference type="EMBL" id="FNCG01000006">
    <property type="protein sequence ID" value="SDH05955.1"/>
    <property type="molecule type" value="Genomic_DNA"/>
</dbReference>
<evidence type="ECO:0000313" key="2">
    <source>
        <dbReference type="Proteomes" id="UP000199705"/>
    </source>
</evidence>
<keyword evidence="2" id="KW-1185">Reference proteome</keyword>
<protein>
    <submittedName>
        <fullName evidence="1">Uncharacterized protein</fullName>
    </submittedName>
</protein>
<reference evidence="2" key="1">
    <citation type="submission" date="2016-10" db="EMBL/GenBank/DDBJ databases">
        <authorList>
            <person name="Varghese N."/>
            <person name="Submissions S."/>
        </authorList>
    </citation>
    <scope>NUCLEOTIDE SEQUENCE [LARGE SCALE GENOMIC DNA]</scope>
    <source>
        <strain evidence="2">Gh-67</strain>
    </source>
</reference>
<gene>
    <name evidence="1" type="ORF">SAMN05192573_106201</name>
</gene>